<name>A0ACC2ZH36_9PEZI</name>
<sequence length="193" mass="21430">MEVSRKRPQEYYEEKRADGGDGKSRSVIKPEALPGSVGPSSLLIINKAGGLIYNRKFTAGLNDLSSNDLLIMAGTFHGVHEISRSIAPAPALSHPSTTTTAGTTIQQNPTTLRASGIEVLESANFRLQCFQTLTRTKFLLLTEPQQPNVDTILRRIYELYADFVMKNPFQTLEMPIRCEKFDRAVDGFVRVRG</sequence>
<evidence type="ECO:0000313" key="2">
    <source>
        <dbReference type="Proteomes" id="UP001172680"/>
    </source>
</evidence>
<evidence type="ECO:0000313" key="1">
    <source>
        <dbReference type="EMBL" id="KAJ9646595.1"/>
    </source>
</evidence>
<keyword evidence="2" id="KW-1185">Reference proteome</keyword>
<dbReference type="Proteomes" id="UP001172680">
    <property type="component" value="Unassembled WGS sequence"/>
</dbReference>
<proteinExistence type="predicted"/>
<comment type="caution">
    <text evidence="1">The sequence shown here is derived from an EMBL/GenBank/DDBJ whole genome shotgun (WGS) entry which is preliminary data.</text>
</comment>
<dbReference type="EMBL" id="JAPDRP010000006">
    <property type="protein sequence ID" value="KAJ9646595.1"/>
    <property type="molecule type" value="Genomic_DNA"/>
</dbReference>
<accession>A0ACC2ZH36</accession>
<protein>
    <submittedName>
        <fullName evidence="1">Uncharacterized protein</fullName>
    </submittedName>
</protein>
<organism evidence="1 2">
    <name type="scientific">Coniosporium tulheliwenetii</name>
    <dbReference type="NCBI Taxonomy" id="3383036"/>
    <lineage>
        <taxon>Eukaryota</taxon>
        <taxon>Fungi</taxon>
        <taxon>Dikarya</taxon>
        <taxon>Ascomycota</taxon>
        <taxon>Pezizomycotina</taxon>
        <taxon>Dothideomycetes</taxon>
        <taxon>Dothideomycetes incertae sedis</taxon>
        <taxon>Coniosporium</taxon>
    </lineage>
</organism>
<reference evidence="1" key="1">
    <citation type="submission" date="2022-10" db="EMBL/GenBank/DDBJ databases">
        <title>Culturing micro-colonial fungi from biological soil crusts in the Mojave desert and describing Neophaeococcomyces mojavensis, and introducing the new genera and species Taxawa tesnikishii.</title>
        <authorList>
            <person name="Kurbessoian T."/>
            <person name="Stajich J.E."/>
        </authorList>
    </citation>
    <scope>NUCLEOTIDE SEQUENCE</scope>
    <source>
        <strain evidence="1">JES_115</strain>
    </source>
</reference>
<gene>
    <name evidence="1" type="ORF">H2199_002644</name>
</gene>